<evidence type="ECO:0000313" key="2">
    <source>
        <dbReference type="EMBL" id="GGB29013.1"/>
    </source>
</evidence>
<reference evidence="2" key="1">
    <citation type="journal article" date="2014" name="Int. J. Syst. Evol. Microbiol.">
        <title>Complete genome sequence of Corynebacterium casei LMG S-19264T (=DSM 44701T), isolated from a smear-ripened cheese.</title>
        <authorList>
            <consortium name="US DOE Joint Genome Institute (JGI-PGF)"/>
            <person name="Walter F."/>
            <person name="Albersmeier A."/>
            <person name="Kalinowski J."/>
            <person name="Ruckert C."/>
        </authorList>
    </citation>
    <scope>NUCLEOTIDE SEQUENCE</scope>
    <source>
        <strain evidence="2">CGMCC 1.12827</strain>
    </source>
</reference>
<reference evidence="2" key="2">
    <citation type="submission" date="2020-09" db="EMBL/GenBank/DDBJ databases">
        <authorList>
            <person name="Sun Q."/>
            <person name="Zhou Y."/>
        </authorList>
    </citation>
    <scope>NUCLEOTIDE SEQUENCE</scope>
    <source>
        <strain evidence="2">CGMCC 1.12827</strain>
    </source>
</reference>
<sequence length="236" mass="25184">MGHLPPPGELEFETPCAVFFLPVISRAADTVVTGTTTAACVWCSSLSDVQDYRNEPRCGRCRELEDIVAQAREFVSFYGLRPLGGSVETDDDEERELRVAARDAYAELFRVRTKAPASRTKSRPASRPAAHTAPPTTSSASGSSGSTASGSVTGPSRAQARRTDTSQPSHEELARRAQVLLDQLTEIDAELSAVEGQSGLSARAKLTDLTSKRSSVLRTPAALEKASRAATGTHSH</sequence>
<keyword evidence="3" id="KW-1185">Reference proteome</keyword>
<dbReference type="AlphaFoldDB" id="A0A916WRZ7"/>
<evidence type="ECO:0000256" key="1">
    <source>
        <dbReference type="SAM" id="MobiDB-lite"/>
    </source>
</evidence>
<name>A0A916WRZ7_9ACTN</name>
<evidence type="ECO:0000313" key="3">
    <source>
        <dbReference type="Proteomes" id="UP000621454"/>
    </source>
</evidence>
<protein>
    <submittedName>
        <fullName evidence="2">Uncharacterized protein</fullName>
    </submittedName>
</protein>
<feature type="region of interest" description="Disordered" evidence="1">
    <location>
        <begin position="112"/>
        <end position="172"/>
    </location>
</feature>
<comment type="caution">
    <text evidence="2">The sequence shown here is derived from an EMBL/GenBank/DDBJ whole genome shotgun (WGS) entry which is preliminary data.</text>
</comment>
<organism evidence="2 3">
    <name type="scientific">Gordonia jinhuaensis</name>
    <dbReference type="NCBI Taxonomy" id="1517702"/>
    <lineage>
        <taxon>Bacteria</taxon>
        <taxon>Bacillati</taxon>
        <taxon>Actinomycetota</taxon>
        <taxon>Actinomycetes</taxon>
        <taxon>Mycobacteriales</taxon>
        <taxon>Gordoniaceae</taxon>
        <taxon>Gordonia</taxon>
    </lineage>
</organism>
<accession>A0A916WRZ7</accession>
<feature type="compositionally biased region" description="Basic and acidic residues" evidence="1">
    <location>
        <begin position="161"/>
        <end position="172"/>
    </location>
</feature>
<feature type="region of interest" description="Disordered" evidence="1">
    <location>
        <begin position="212"/>
        <end position="236"/>
    </location>
</feature>
<feature type="compositionally biased region" description="Low complexity" evidence="1">
    <location>
        <begin position="123"/>
        <end position="156"/>
    </location>
</feature>
<dbReference type="EMBL" id="BMGC01000008">
    <property type="protein sequence ID" value="GGB29013.1"/>
    <property type="molecule type" value="Genomic_DNA"/>
</dbReference>
<gene>
    <name evidence="2" type="ORF">GCM10011489_16550</name>
</gene>
<proteinExistence type="predicted"/>
<dbReference type="Proteomes" id="UP000621454">
    <property type="component" value="Unassembled WGS sequence"/>
</dbReference>